<sequence>MMSMPGTGERRQAPKHIHFIRRRAMSRSSAILTAFLSAAAITSTASTANAYTAYVTNEKDNTVSVIDTDKLEVIKTVKVGQRPRGIVMSNDGKWIIICTSDDNDVKIYDAKTLEYVKSLPSGPDPELLTLHPDGRRLYIANEDDNLVTVVDINTSKVITEIPVGVEPEGMGMSPDGKVLVNTSETTNMAHFIDTTKHETFDNVLVDSRPRVAMFNSAQTQLWVSSEVGGTVTVINPADRKIIGKISFDIPGITKEAIQPVGIRITKDDKIAFVALGPANRVAVIDTATLKVLKYILVGQRVWQMYFTPDGKELLTTNGASNDVTVIDVANQKAIKSIKVGRYPWGVVVSPN</sequence>
<evidence type="ECO:0000256" key="1">
    <source>
        <dbReference type="ARBA" id="ARBA00022729"/>
    </source>
</evidence>
<feature type="domain" description="YNCE-like beta-propeller" evidence="2">
    <location>
        <begin position="97"/>
        <end position="287"/>
    </location>
</feature>
<keyword evidence="4" id="KW-1185">Reference proteome</keyword>
<keyword evidence="1" id="KW-0732">Signal</keyword>
<dbReference type="InterPro" id="IPR011045">
    <property type="entry name" value="N2O_reductase_N"/>
</dbReference>
<dbReference type="NCBIfam" id="TIGR02276">
    <property type="entry name" value="beta_rpt_yvtn"/>
    <property type="match status" value="3"/>
</dbReference>
<gene>
    <name evidence="3" type="ORF">HYPDE_31343</name>
</gene>
<evidence type="ECO:0000313" key="4">
    <source>
        <dbReference type="Proteomes" id="UP000005952"/>
    </source>
</evidence>
<dbReference type="InterPro" id="IPR022456">
    <property type="entry name" value="PQQ_b_propeller"/>
</dbReference>
<accession>N0B4L4</accession>
<dbReference type="InterPro" id="IPR011964">
    <property type="entry name" value="YVTN_b-propeller_repeat"/>
</dbReference>
<protein>
    <submittedName>
        <fullName evidence="3">40-residue YVTN family beta-propeller repeat protein</fullName>
    </submittedName>
</protein>
<organism evidence="3 4">
    <name type="scientific">Hyphomicrobium denitrificans 1NES1</name>
    <dbReference type="NCBI Taxonomy" id="670307"/>
    <lineage>
        <taxon>Bacteria</taxon>
        <taxon>Pseudomonadati</taxon>
        <taxon>Pseudomonadota</taxon>
        <taxon>Alphaproteobacteria</taxon>
        <taxon>Hyphomicrobiales</taxon>
        <taxon>Hyphomicrobiaceae</taxon>
        <taxon>Hyphomicrobium</taxon>
    </lineage>
</organism>
<dbReference type="NCBIfam" id="TIGR03866">
    <property type="entry name" value="PQQ_ABC_repeats"/>
    <property type="match status" value="1"/>
</dbReference>
<name>N0B4L4_9HYPH</name>
<dbReference type="Proteomes" id="UP000005952">
    <property type="component" value="Chromosome"/>
</dbReference>
<dbReference type="Pfam" id="PF21783">
    <property type="entry name" value="YNCE"/>
    <property type="match status" value="1"/>
</dbReference>
<proteinExistence type="predicted"/>
<dbReference type="EMBL" id="CP005587">
    <property type="protein sequence ID" value="AGK57943.1"/>
    <property type="molecule type" value="Genomic_DNA"/>
</dbReference>
<evidence type="ECO:0000259" key="2">
    <source>
        <dbReference type="Pfam" id="PF21783"/>
    </source>
</evidence>
<evidence type="ECO:0000313" key="3">
    <source>
        <dbReference type="EMBL" id="AGK57943.1"/>
    </source>
</evidence>
<dbReference type="AlphaFoldDB" id="N0B4L4"/>
<dbReference type="Gene3D" id="2.130.10.10">
    <property type="entry name" value="YVTN repeat-like/Quinoprotein amine dehydrogenase"/>
    <property type="match status" value="2"/>
</dbReference>
<dbReference type="STRING" id="670307.HYPDE_31343"/>
<dbReference type="PANTHER" id="PTHR47197:SF3">
    <property type="entry name" value="DIHYDRO-HEME D1 DEHYDROGENASE"/>
    <property type="match status" value="1"/>
</dbReference>
<dbReference type="KEGG" id="hdt:HYPDE_31343"/>
<dbReference type="SUPFAM" id="SSF50974">
    <property type="entry name" value="Nitrous oxide reductase, N-terminal domain"/>
    <property type="match status" value="1"/>
</dbReference>
<dbReference type="eggNOG" id="COG3391">
    <property type="taxonomic scope" value="Bacteria"/>
</dbReference>
<dbReference type="InterPro" id="IPR015943">
    <property type="entry name" value="WD40/YVTN_repeat-like_dom_sf"/>
</dbReference>
<dbReference type="InterPro" id="IPR048433">
    <property type="entry name" value="YNCE-like_beta-prop"/>
</dbReference>
<dbReference type="HOGENOM" id="CLU_009318_2_0_5"/>
<reference evidence="3 4" key="1">
    <citation type="journal article" date="2013" name="Genome Announc.">
        <title>Genome sequences for three denitrifying bacterial strains isolated from a uranium- and nitrate-contaminated subsurface environment.</title>
        <authorList>
            <person name="Venkatramanan R."/>
            <person name="Prakash O."/>
            <person name="Woyke T."/>
            <person name="Chain P."/>
            <person name="Goodwin L.A."/>
            <person name="Watson D."/>
            <person name="Brooks S."/>
            <person name="Kostka J.E."/>
            <person name="Green S.J."/>
        </authorList>
    </citation>
    <scope>NUCLEOTIDE SEQUENCE [LARGE SCALE GENOMIC DNA]</scope>
    <source>
        <strain evidence="3 4">1NES1</strain>
    </source>
</reference>
<dbReference type="PANTHER" id="PTHR47197">
    <property type="entry name" value="PROTEIN NIRF"/>
    <property type="match status" value="1"/>
</dbReference>
<dbReference type="InterPro" id="IPR051200">
    <property type="entry name" value="Host-pathogen_enzymatic-act"/>
</dbReference>